<dbReference type="PRINTS" id="PR00465">
    <property type="entry name" value="EP450IV"/>
</dbReference>
<protein>
    <recommendedName>
        <fullName evidence="9">Cytochrome P450</fullName>
    </recommendedName>
</protein>
<dbReference type="Proteomes" id="UP001152607">
    <property type="component" value="Unassembled WGS sequence"/>
</dbReference>
<dbReference type="InterPro" id="IPR002403">
    <property type="entry name" value="Cyt_P450_E_grp-IV"/>
</dbReference>
<evidence type="ECO:0000256" key="4">
    <source>
        <dbReference type="ARBA" id="ARBA00023004"/>
    </source>
</evidence>
<dbReference type="InterPro" id="IPR036396">
    <property type="entry name" value="Cyt_P450_sf"/>
</dbReference>
<dbReference type="SUPFAM" id="SSF48264">
    <property type="entry name" value="Cytochrome P450"/>
    <property type="match status" value="1"/>
</dbReference>
<dbReference type="Gene3D" id="1.10.630.10">
    <property type="entry name" value="Cytochrome P450"/>
    <property type="match status" value="1"/>
</dbReference>
<dbReference type="EMBL" id="CAOQHR010000003">
    <property type="protein sequence ID" value="CAI6331935.1"/>
    <property type="molecule type" value="Genomic_DNA"/>
</dbReference>
<reference evidence="7" key="1">
    <citation type="submission" date="2023-01" db="EMBL/GenBank/DDBJ databases">
        <authorList>
            <person name="Van Ghelder C."/>
            <person name="Rancurel C."/>
        </authorList>
    </citation>
    <scope>NUCLEOTIDE SEQUENCE</scope>
    <source>
        <strain evidence="7">CNCM I-4278</strain>
    </source>
</reference>
<evidence type="ECO:0000256" key="6">
    <source>
        <dbReference type="SAM" id="Phobius"/>
    </source>
</evidence>
<dbReference type="OrthoDB" id="1470350at2759"/>
<evidence type="ECO:0000313" key="8">
    <source>
        <dbReference type="Proteomes" id="UP001152607"/>
    </source>
</evidence>
<keyword evidence="4 5" id="KW-0408">Iron</keyword>
<evidence type="ECO:0000256" key="3">
    <source>
        <dbReference type="ARBA" id="ARBA00022723"/>
    </source>
</evidence>
<gene>
    <name evidence="7" type="ORF">PDIGIT_LOCUS4964</name>
</gene>
<dbReference type="FunFam" id="1.10.630.10:FF:000051">
    <property type="entry name" value="Cytochrome P450 monooxygenase (Fum15)"/>
    <property type="match status" value="1"/>
</dbReference>
<accession>A0A9W4UBK8</accession>
<comment type="caution">
    <text evidence="7">The sequence shown here is derived from an EMBL/GenBank/DDBJ whole genome shotgun (WGS) entry which is preliminary data.</text>
</comment>
<evidence type="ECO:0000256" key="5">
    <source>
        <dbReference type="PIRSR" id="PIRSR602403-1"/>
    </source>
</evidence>
<dbReference type="InterPro" id="IPR050121">
    <property type="entry name" value="Cytochrome_P450_monoxygenase"/>
</dbReference>
<dbReference type="GO" id="GO:0016705">
    <property type="term" value="F:oxidoreductase activity, acting on paired donors, with incorporation or reduction of molecular oxygen"/>
    <property type="evidence" value="ECO:0007669"/>
    <property type="project" value="InterPro"/>
</dbReference>
<keyword evidence="6" id="KW-0472">Membrane</keyword>
<keyword evidence="3 5" id="KW-0479">Metal-binding</keyword>
<dbReference type="PRINTS" id="PR00385">
    <property type="entry name" value="P450"/>
</dbReference>
<dbReference type="CDD" id="cd11069">
    <property type="entry name" value="CYP_FUM15-like"/>
    <property type="match status" value="1"/>
</dbReference>
<dbReference type="GO" id="GO:0020037">
    <property type="term" value="F:heme binding"/>
    <property type="evidence" value="ECO:0007669"/>
    <property type="project" value="InterPro"/>
</dbReference>
<comment type="similarity">
    <text evidence="2">Belongs to the cytochrome P450 family.</text>
</comment>
<organism evidence="7 8">
    <name type="scientific">Periconia digitata</name>
    <dbReference type="NCBI Taxonomy" id="1303443"/>
    <lineage>
        <taxon>Eukaryota</taxon>
        <taxon>Fungi</taxon>
        <taxon>Dikarya</taxon>
        <taxon>Ascomycota</taxon>
        <taxon>Pezizomycotina</taxon>
        <taxon>Dothideomycetes</taxon>
        <taxon>Pleosporomycetidae</taxon>
        <taxon>Pleosporales</taxon>
        <taxon>Massarineae</taxon>
        <taxon>Periconiaceae</taxon>
        <taxon>Periconia</taxon>
    </lineage>
</organism>
<keyword evidence="6" id="KW-1133">Transmembrane helix</keyword>
<keyword evidence="8" id="KW-1185">Reference proteome</keyword>
<evidence type="ECO:0008006" key="9">
    <source>
        <dbReference type="Google" id="ProtNLM"/>
    </source>
</evidence>
<evidence type="ECO:0000256" key="2">
    <source>
        <dbReference type="ARBA" id="ARBA00010617"/>
    </source>
</evidence>
<name>A0A9W4UBK8_9PLEO</name>
<feature type="transmembrane region" description="Helical" evidence="6">
    <location>
        <begin position="39"/>
        <end position="59"/>
    </location>
</feature>
<dbReference type="PANTHER" id="PTHR24305:SF227">
    <property type="entry name" value="P450, PUTATIVE (EUROFUNG)-RELATED"/>
    <property type="match status" value="1"/>
</dbReference>
<comment type="cofactor">
    <cofactor evidence="1 5">
        <name>heme</name>
        <dbReference type="ChEBI" id="CHEBI:30413"/>
    </cofactor>
</comment>
<dbReference type="InterPro" id="IPR001128">
    <property type="entry name" value="Cyt_P450"/>
</dbReference>
<evidence type="ECO:0000313" key="7">
    <source>
        <dbReference type="EMBL" id="CAI6331935.1"/>
    </source>
</evidence>
<keyword evidence="5" id="KW-0349">Heme</keyword>
<evidence type="ECO:0000256" key="1">
    <source>
        <dbReference type="ARBA" id="ARBA00001971"/>
    </source>
</evidence>
<dbReference type="PANTHER" id="PTHR24305">
    <property type="entry name" value="CYTOCHROME P450"/>
    <property type="match status" value="1"/>
</dbReference>
<dbReference type="GO" id="GO:0005506">
    <property type="term" value="F:iron ion binding"/>
    <property type="evidence" value="ECO:0007669"/>
    <property type="project" value="InterPro"/>
</dbReference>
<dbReference type="Pfam" id="PF00067">
    <property type="entry name" value="p450"/>
    <property type="match status" value="1"/>
</dbReference>
<sequence>MAVPKKALLLSSVAITWFTLRYAPHLTVSTSFAWNVAALFAAQMLAGFAWGVIVYPLFLTPLRHLPQPKGANLLLGHFPRIFKEATGDPQRDWIESVPNDGVLYYRWFFNEPRVLVTSPKALAEVLVQRSYEFVKPENVRSGLGRLLGVGILLAEGNEHKRQRRALMPAFSFRHIKDLYPVFWAKSTEMTDSIAKAIQTDPSGSNVVEIRDWASRATLDIIGIAGMGQDFNALQDPTSELNETYRTIFNPGAGARLLQVVAILLPQWFLRILPLKRNTEMQDAIATIRRVSHSLIQTKRAKLEKGSRTDVDILSVAIESGGFTDEDLINQLMTFLAAGHETTASSMTWTTYLLCKHPSAQRKLREELLQNLPTLSDPSVPLSSTDIDRLPYLNAVLNESSRVFPPVPLTLREADKDTTIQSHFIPKGTTVVICPWAVNTSTALWGPDAHEFKPERWLGAGKANTGGAESNYAITTFLHGPRSCIGKDFAKAEFACLMAALIGRFEVEMEDPGWELQIQGGITAKPKGGLRVKVTPVGGGSL</sequence>
<proteinExistence type="inferred from homology"/>
<dbReference type="GO" id="GO:0004497">
    <property type="term" value="F:monooxygenase activity"/>
    <property type="evidence" value="ECO:0007669"/>
    <property type="project" value="InterPro"/>
</dbReference>
<dbReference type="AlphaFoldDB" id="A0A9W4UBK8"/>
<keyword evidence="6" id="KW-0812">Transmembrane</keyword>
<feature type="binding site" description="axial binding residue" evidence="5">
    <location>
        <position position="483"/>
    </location>
    <ligand>
        <name>heme</name>
        <dbReference type="ChEBI" id="CHEBI:30413"/>
    </ligand>
    <ligandPart>
        <name>Fe</name>
        <dbReference type="ChEBI" id="CHEBI:18248"/>
    </ligandPart>
</feature>